<evidence type="ECO:0000313" key="2">
    <source>
        <dbReference type="Proteomes" id="UP000481033"/>
    </source>
</evidence>
<dbReference type="AlphaFoldDB" id="A0A6M0RX86"/>
<name>A0A6M0RX86_9CYAN</name>
<reference evidence="1 2" key="1">
    <citation type="journal article" date="2020" name="Microb. Ecol.">
        <title>Ecogenomics of the Marine Benthic Filamentous Cyanobacterium Adonisia.</title>
        <authorList>
            <person name="Walter J.M."/>
            <person name="Coutinho F.H."/>
            <person name="Leomil L."/>
            <person name="Hargreaves P.I."/>
            <person name="Campeao M.E."/>
            <person name="Vieira V.V."/>
            <person name="Silva B.S."/>
            <person name="Fistarol G.O."/>
            <person name="Salomon P.S."/>
            <person name="Sawabe T."/>
            <person name="Mino S."/>
            <person name="Hosokawa M."/>
            <person name="Miyashita H."/>
            <person name="Maruyama F."/>
            <person name="van Verk M.C."/>
            <person name="Dutilh B.E."/>
            <person name="Thompson C.C."/>
            <person name="Thompson F.L."/>
        </authorList>
    </citation>
    <scope>NUCLEOTIDE SEQUENCE [LARGE SCALE GENOMIC DNA]</scope>
    <source>
        <strain evidence="1 2">CCMR0081</strain>
    </source>
</reference>
<dbReference type="Proteomes" id="UP000481033">
    <property type="component" value="Unassembled WGS sequence"/>
</dbReference>
<evidence type="ECO:0000313" key="1">
    <source>
        <dbReference type="EMBL" id="NEZ60341.1"/>
    </source>
</evidence>
<organism evidence="1 2">
    <name type="scientific">Adonisia turfae CCMR0081</name>
    <dbReference type="NCBI Taxonomy" id="2292702"/>
    <lineage>
        <taxon>Bacteria</taxon>
        <taxon>Bacillati</taxon>
        <taxon>Cyanobacteriota</taxon>
        <taxon>Adonisia</taxon>
        <taxon>Adonisia turfae</taxon>
    </lineage>
</organism>
<keyword evidence="2" id="KW-1185">Reference proteome</keyword>
<accession>A0A6M0RX86</accession>
<dbReference type="EMBL" id="QXHD01000004">
    <property type="protein sequence ID" value="NEZ60341.1"/>
    <property type="molecule type" value="Genomic_DNA"/>
</dbReference>
<sequence>MTIPLTRAQIPDSAFVNGLESLAAWANAVLEYMNNGETYNEAEGIRVDRVQQSLFRNYDKEIYISYRSNLRLHPDYNTGAYGTLWEATKPYYSGTIPSEFLQSS</sequence>
<protein>
    <submittedName>
        <fullName evidence="1">Uncharacterized protein</fullName>
    </submittedName>
</protein>
<gene>
    <name evidence="1" type="ORF">DXZ20_32800</name>
</gene>
<comment type="caution">
    <text evidence="1">The sequence shown here is derived from an EMBL/GenBank/DDBJ whole genome shotgun (WGS) entry which is preliminary data.</text>
</comment>
<proteinExistence type="predicted"/>